<dbReference type="EMBL" id="VOIH02000009">
    <property type="protein sequence ID" value="KAF3438451.1"/>
    <property type="molecule type" value="Genomic_DNA"/>
</dbReference>
<evidence type="ECO:0000313" key="2">
    <source>
        <dbReference type="EMBL" id="KAF3438451.1"/>
    </source>
</evidence>
<proteinExistence type="predicted"/>
<comment type="caution">
    <text evidence="2">The sequence shown here is derived from an EMBL/GenBank/DDBJ whole genome shotgun (WGS) entry which is preliminary data.</text>
</comment>
<protein>
    <submittedName>
        <fullName evidence="2">Uncharacterized protein</fullName>
    </submittedName>
</protein>
<name>A0A8K0E1A1_9ROSA</name>
<gene>
    <name evidence="2" type="ORF">FNV43_RR21213</name>
</gene>
<sequence>MIVEAPALRCSSHRPSPIGITKNAQEKVVDFIGLVSGSVHGLRILANLRGVKFTHNSCPPNSFLLPRREASKVERVRGSEGEVVSLRIGSFTMRWCTLLGKGFKVTLPLDVISHWNLWRFPLVAHPLTMTLSRSVLNSTPLVVRFQSPNPEESVKVEVEVTLPLMATSGTPVLSRDEEKIIEESIEDEVEKKTRLMMLTQVDPEAEEDMNQHTRSTLKGAQKSAQRFMCLVLADNLPLTPSPQSLRSKTSSSSSSSVGKAVPTSKQEQVGLGKGNQVAASLANKKRVRYDTSLAPDIAEGRALEDLLVFMRKIGTYLTPEMHEEI</sequence>
<evidence type="ECO:0000256" key="1">
    <source>
        <dbReference type="SAM" id="MobiDB-lite"/>
    </source>
</evidence>
<organism evidence="2 3">
    <name type="scientific">Rhamnella rubrinervis</name>
    <dbReference type="NCBI Taxonomy" id="2594499"/>
    <lineage>
        <taxon>Eukaryota</taxon>
        <taxon>Viridiplantae</taxon>
        <taxon>Streptophyta</taxon>
        <taxon>Embryophyta</taxon>
        <taxon>Tracheophyta</taxon>
        <taxon>Spermatophyta</taxon>
        <taxon>Magnoliopsida</taxon>
        <taxon>eudicotyledons</taxon>
        <taxon>Gunneridae</taxon>
        <taxon>Pentapetalae</taxon>
        <taxon>rosids</taxon>
        <taxon>fabids</taxon>
        <taxon>Rosales</taxon>
        <taxon>Rhamnaceae</taxon>
        <taxon>rhamnoid group</taxon>
        <taxon>Rhamneae</taxon>
        <taxon>Rhamnella</taxon>
    </lineage>
</organism>
<reference evidence="2" key="1">
    <citation type="submission" date="2020-03" db="EMBL/GenBank/DDBJ databases">
        <title>A high-quality chromosome-level genome assembly of a woody plant with both climbing and erect habits, Rhamnella rubrinervis.</title>
        <authorList>
            <person name="Lu Z."/>
            <person name="Yang Y."/>
            <person name="Zhu X."/>
            <person name="Sun Y."/>
        </authorList>
    </citation>
    <scope>NUCLEOTIDE SEQUENCE</scope>
    <source>
        <strain evidence="2">BYM</strain>
        <tissue evidence="2">Leaf</tissue>
    </source>
</reference>
<keyword evidence="3" id="KW-1185">Reference proteome</keyword>
<dbReference type="AlphaFoldDB" id="A0A8K0E1A1"/>
<accession>A0A8K0E1A1</accession>
<feature type="region of interest" description="Disordered" evidence="1">
    <location>
        <begin position="239"/>
        <end position="275"/>
    </location>
</feature>
<evidence type="ECO:0000313" key="3">
    <source>
        <dbReference type="Proteomes" id="UP000796880"/>
    </source>
</evidence>
<dbReference type="Proteomes" id="UP000796880">
    <property type="component" value="Unassembled WGS sequence"/>
</dbReference>
<feature type="compositionally biased region" description="Low complexity" evidence="1">
    <location>
        <begin position="241"/>
        <end position="256"/>
    </location>
</feature>